<evidence type="ECO:0000313" key="1">
    <source>
        <dbReference type="EMBL" id="AJW29287.1"/>
    </source>
</evidence>
<reference evidence="1" key="1">
    <citation type="submission" date="2014-06" db="EMBL/GenBank/DDBJ databases">
        <title>Molecular and ecological studies on carbamate pesticide degrading bacteria isolated from agricultural soils.</title>
        <authorList>
            <person name="Kim D.-U."/>
            <person name="Ka J.-O."/>
        </authorList>
    </citation>
    <scope>NUCLEOTIDE SEQUENCE</scope>
    <source>
        <strain evidence="1">NS2</strain>
        <plasmid evidence="1">201</plasmid>
    </source>
</reference>
<protein>
    <submittedName>
        <fullName evidence="1">Uncharacterized protein</fullName>
    </submittedName>
</protein>
<geneLocation type="plasmid" evidence="1">
    <name>201</name>
</geneLocation>
<organism evidence="1">
    <name type="scientific">Sphingomonas sp. NS2</name>
    <dbReference type="NCBI Taxonomy" id="908605"/>
    <lineage>
        <taxon>Bacteria</taxon>
        <taxon>Pseudomonadati</taxon>
        <taxon>Pseudomonadota</taxon>
        <taxon>Alphaproteobacteria</taxon>
        <taxon>Sphingomonadales</taxon>
        <taxon>Sphingomonadaceae</taxon>
        <taxon>Sphingomonas</taxon>
    </lineage>
</organism>
<keyword evidence="1" id="KW-0614">Plasmid</keyword>
<sequence>MTHDCDDPIDPDELAAAVRYIAQRHRAEDRPLEVLAEEVVHERFHNRLMPDEDNRTGGAYSDRVIEICRQVRLLLASGTVIDAIDEASIESFPASDPPAWIGHRPPGDR</sequence>
<gene>
    <name evidence="1" type="ORF">plasmid201_099</name>
</gene>
<dbReference type="EMBL" id="KM017070">
    <property type="protein sequence ID" value="AJW29287.1"/>
    <property type="molecule type" value="Genomic_DNA"/>
</dbReference>
<proteinExistence type="predicted"/>
<accession>A0A0D4ZYE2</accession>
<name>A0A0D4ZYE2_9SPHN</name>
<dbReference type="AlphaFoldDB" id="A0A0D4ZYE2"/>